<feature type="region of interest" description="Disordered" evidence="1">
    <location>
        <begin position="53"/>
        <end position="125"/>
    </location>
</feature>
<keyword evidence="3" id="KW-1185">Reference proteome</keyword>
<evidence type="ECO:0000313" key="3">
    <source>
        <dbReference type="Proteomes" id="UP000002640"/>
    </source>
</evidence>
<accession>G4Z5Q7</accession>
<dbReference type="AlphaFoldDB" id="G4Z5Q7"/>
<evidence type="ECO:0000256" key="1">
    <source>
        <dbReference type="SAM" id="MobiDB-lite"/>
    </source>
</evidence>
<dbReference type="InParanoid" id="G4Z5Q7"/>
<feature type="compositionally biased region" description="Basic and acidic residues" evidence="1">
    <location>
        <begin position="60"/>
        <end position="71"/>
    </location>
</feature>
<name>G4Z5Q7_PHYSP</name>
<proteinExistence type="predicted"/>
<protein>
    <submittedName>
        <fullName evidence="2">Uncharacterized protein</fullName>
    </submittedName>
</protein>
<dbReference type="GeneID" id="20649621"/>
<dbReference type="KEGG" id="psoj:PHYSODRAFT_354456"/>
<dbReference type="Proteomes" id="UP000002640">
    <property type="component" value="Unassembled WGS sequence"/>
</dbReference>
<evidence type="ECO:0000313" key="2">
    <source>
        <dbReference type="EMBL" id="EGZ22371.1"/>
    </source>
</evidence>
<reference evidence="2 3" key="1">
    <citation type="journal article" date="2006" name="Science">
        <title>Phytophthora genome sequences uncover evolutionary origins and mechanisms of pathogenesis.</title>
        <authorList>
            <person name="Tyler B.M."/>
            <person name="Tripathy S."/>
            <person name="Zhang X."/>
            <person name="Dehal P."/>
            <person name="Jiang R.H."/>
            <person name="Aerts A."/>
            <person name="Arredondo F.D."/>
            <person name="Baxter L."/>
            <person name="Bensasson D."/>
            <person name="Beynon J.L."/>
            <person name="Chapman J."/>
            <person name="Damasceno C.M."/>
            <person name="Dorrance A.E."/>
            <person name="Dou D."/>
            <person name="Dickerman A.W."/>
            <person name="Dubchak I.L."/>
            <person name="Garbelotto M."/>
            <person name="Gijzen M."/>
            <person name="Gordon S.G."/>
            <person name="Govers F."/>
            <person name="Grunwald N.J."/>
            <person name="Huang W."/>
            <person name="Ivors K.L."/>
            <person name="Jones R.W."/>
            <person name="Kamoun S."/>
            <person name="Krampis K."/>
            <person name="Lamour K.H."/>
            <person name="Lee M.K."/>
            <person name="McDonald W.H."/>
            <person name="Medina M."/>
            <person name="Meijer H.J."/>
            <person name="Nordberg E.K."/>
            <person name="Maclean D.J."/>
            <person name="Ospina-Giraldo M.D."/>
            <person name="Morris P.F."/>
            <person name="Phuntumart V."/>
            <person name="Putnam N.H."/>
            <person name="Rash S."/>
            <person name="Rose J.K."/>
            <person name="Sakihama Y."/>
            <person name="Salamov A.A."/>
            <person name="Savidor A."/>
            <person name="Scheuring C.F."/>
            <person name="Smith B.M."/>
            <person name="Sobral B.W."/>
            <person name="Terry A."/>
            <person name="Torto-Alalibo T.A."/>
            <person name="Win J."/>
            <person name="Xu Z."/>
            <person name="Zhang H."/>
            <person name="Grigoriev I.V."/>
            <person name="Rokhsar D.S."/>
            <person name="Boore J.L."/>
        </authorList>
    </citation>
    <scope>NUCLEOTIDE SEQUENCE [LARGE SCALE GENOMIC DNA]</scope>
    <source>
        <strain evidence="2 3">P6497</strain>
    </source>
</reference>
<dbReference type="RefSeq" id="XP_009525088.1">
    <property type="nucleotide sequence ID" value="XM_009526793.1"/>
</dbReference>
<gene>
    <name evidence="2" type="ORF">PHYSODRAFT_354456</name>
</gene>
<organism evidence="2 3">
    <name type="scientific">Phytophthora sojae (strain P6497)</name>
    <name type="common">Soybean stem and root rot agent</name>
    <name type="synonym">Phytophthora megasperma f. sp. glycines</name>
    <dbReference type="NCBI Taxonomy" id="1094619"/>
    <lineage>
        <taxon>Eukaryota</taxon>
        <taxon>Sar</taxon>
        <taxon>Stramenopiles</taxon>
        <taxon>Oomycota</taxon>
        <taxon>Peronosporomycetes</taxon>
        <taxon>Peronosporales</taxon>
        <taxon>Peronosporaceae</taxon>
        <taxon>Phytophthora</taxon>
    </lineage>
</organism>
<dbReference type="EMBL" id="JH159153">
    <property type="protein sequence ID" value="EGZ22371.1"/>
    <property type="molecule type" value="Genomic_DNA"/>
</dbReference>
<sequence length="125" mass="13663">MEHFDAEMKTGKALLSMVGTLFGGEVRKAPLVTASDGKSLVVRTRVSKRLRCSPENVVHQAERPKPDDRYARRLGPSQENERDRVRSQYSGAREGPSLLVSSTAGSVETARRATQVDSQSGHNGL</sequence>
<feature type="compositionally biased region" description="Polar residues" evidence="1">
    <location>
        <begin position="115"/>
        <end position="125"/>
    </location>
</feature>